<dbReference type="Pfam" id="PF14491">
    <property type="entry name" value="DUF4435"/>
    <property type="match status" value="1"/>
</dbReference>
<accession>A0ABS6L678</accession>
<feature type="domain" description="DUF4435" evidence="1">
    <location>
        <begin position="13"/>
        <end position="226"/>
    </location>
</feature>
<sequence>MILLFKSAFYYNKVLLVLEGETDISFFNANAYNDRIHFDSPCCGKPEVIQAVNDIRRIGYDKCYGICDADFDHISGVRYDNIYFTDFHDLEMMLIAGGVVDRFIDSFTKHSYLIGHDRNEFKRNLKGSILDICYSIGILKWLNYKHDILLRFKGMRYASFITVNNESINFSLDDYINHIIGRSGRISEGYDFDKIKRDYLELFSQGADKLHVCNGHDFMHIVSMVFQCGLSTERNMSKEKVESHMRIGYHSELFKTTILYGCIEQALGERT</sequence>
<dbReference type="EMBL" id="JAFMOU010000072">
    <property type="protein sequence ID" value="MBU9837342.1"/>
    <property type="molecule type" value="Genomic_DNA"/>
</dbReference>
<dbReference type="Proteomes" id="UP000699865">
    <property type="component" value="Unassembled WGS sequence"/>
</dbReference>
<dbReference type="InterPro" id="IPR029492">
    <property type="entry name" value="DUF4435"/>
</dbReference>
<organism evidence="2 3">
    <name type="scientific">Rahnella perminowiae</name>
    <dbReference type="NCBI Taxonomy" id="2816244"/>
    <lineage>
        <taxon>Bacteria</taxon>
        <taxon>Pseudomonadati</taxon>
        <taxon>Pseudomonadota</taxon>
        <taxon>Gammaproteobacteria</taxon>
        <taxon>Enterobacterales</taxon>
        <taxon>Yersiniaceae</taxon>
        <taxon>Rahnella</taxon>
    </lineage>
</organism>
<comment type="caution">
    <text evidence="2">The sequence shown here is derived from an EMBL/GenBank/DDBJ whole genome shotgun (WGS) entry which is preliminary data.</text>
</comment>
<name>A0ABS6L678_9GAMM</name>
<evidence type="ECO:0000313" key="2">
    <source>
        <dbReference type="EMBL" id="MBU9837342.1"/>
    </source>
</evidence>
<gene>
    <name evidence="2" type="ORF">J1786_21305</name>
</gene>
<reference evidence="2 3" key="1">
    <citation type="submission" date="2021-03" db="EMBL/GenBank/DDBJ databases">
        <title>Five novel Rahnella species.</title>
        <authorList>
            <person name="Brady C."/>
            <person name="Asselin J."/>
            <person name="Beer S."/>
            <person name="Bruberg M.B."/>
            <person name="Crampton B."/>
            <person name="Venter S."/>
            <person name="Arnold D."/>
            <person name="Denman S."/>
        </authorList>
    </citation>
    <scope>NUCLEOTIDE SEQUENCE [LARGE SCALE GENOMIC DNA]</scope>
    <source>
        <strain evidence="2 3">L72c</strain>
    </source>
</reference>
<evidence type="ECO:0000259" key="1">
    <source>
        <dbReference type="Pfam" id="PF14491"/>
    </source>
</evidence>
<proteinExistence type="predicted"/>
<keyword evidence="3" id="KW-1185">Reference proteome</keyword>
<evidence type="ECO:0000313" key="3">
    <source>
        <dbReference type="Proteomes" id="UP000699865"/>
    </source>
</evidence>
<protein>
    <submittedName>
        <fullName evidence="2">DUF4435 domain-containing protein</fullName>
    </submittedName>
</protein>